<organism evidence="3 4">
    <name type="scientific">Paspalum notatum var. saurae</name>
    <dbReference type="NCBI Taxonomy" id="547442"/>
    <lineage>
        <taxon>Eukaryota</taxon>
        <taxon>Viridiplantae</taxon>
        <taxon>Streptophyta</taxon>
        <taxon>Embryophyta</taxon>
        <taxon>Tracheophyta</taxon>
        <taxon>Spermatophyta</taxon>
        <taxon>Magnoliopsida</taxon>
        <taxon>Liliopsida</taxon>
        <taxon>Poales</taxon>
        <taxon>Poaceae</taxon>
        <taxon>PACMAD clade</taxon>
        <taxon>Panicoideae</taxon>
        <taxon>Andropogonodae</taxon>
        <taxon>Paspaleae</taxon>
        <taxon>Paspalinae</taxon>
        <taxon>Paspalum</taxon>
    </lineage>
</organism>
<gene>
    <name evidence="3" type="ORF">U9M48_027944</name>
</gene>
<feature type="domain" description="Retrotransposon gag" evidence="2">
    <location>
        <begin position="11"/>
        <end position="49"/>
    </location>
</feature>
<evidence type="ECO:0000259" key="2">
    <source>
        <dbReference type="Pfam" id="PF03732"/>
    </source>
</evidence>
<name>A0AAQ3WZW0_PASNO</name>
<feature type="compositionally biased region" description="Basic and acidic residues" evidence="1">
    <location>
        <begin position="96"/>
        <end position="109"/>
    </location>
</feature>
<accession>A0AAQ3WZW0</accession>
<dbReference type="Proteomes" id="UP001341281">
    <property type="component" value="Chromosome 06"/>
</dbReference>
<keyword evidence="4" id="KW-1185">Reference proteome</keyword>
<dbReference type="AlphaFoldDB" id="A0AAQ3WZW0"/>
<feature type="region of interest" description="Disordered" evidence="1">
    <location>
        <begin position="96"/>
        <end position="127"/>
    </location>
</feature>
<proteinExistence type="predicted"/>
<dbReference type="EMBL" id="CP144750">
    <property type="protein sequence ID" value="WVZ80473.1"/>
    <property type="molecule type" value="Genomic_DNA"/>
</dbReference>
<protein>
    <recommendedName>
        <fullName evidence="2">Retrotransposon gag domain-containing protein</fullName>
    </recommendedName>
</protein>
<reference evidence="3 4" key="1">
    <citation type="submission" date="2024-02" db="EMBL/GenBank/DDBJ databases">
        <title>High-quality chromosome-scale genome assembly of Pensacola bahiagrass (Paspalum notatum Flugge var. saurae).</title>
        <authorList>
            <person name="Vega J.M."/>
            <person name="Podio M."/>
            <person name="Orjuela J."/>
            <person name="Siena L.A."/>
            <person name="Pessino S.C."/>
            <person name="Combes M.C."/>
            <person name="Mariac C."/>
            <person name="Albertini E."/>
            <person name="Pupilli F."/>
            <person name="Ortiz J.P.A."/>
            <person name="Leblanc O."/>
        </authorList>
    </citation>
    <scope>NUCLEOTIDE SEQUENCE [LARGE SCALE GENOMIC DNA]</scope>
    <source>
        <strain evidence="3">R1</strain>
        <tissue evidence="3">Leaf</tissue>
    </source>
</reference>
<dbReference type="Pfam" id="PF03732">
    <property type="entry name" value="Retrotrans_gag"/>
    <property type="match status" value="1"/>
</dbReference>
<evidence type="ECO:0000313" key="3">
    <source>
        <dbReference type="EMBL" id="WVZ80473.1"/>
    </source>
</evidence>
<dbReference type="InterPro" id="IPR005162">
    <property type="entry name" value="Retrotrans_gag_dom"/>
</dbReference>
<evidence type="ECO:0000256" key="1">
    <source>
        <dbReference type="SAM" id="MobiDB-lite"/>
    </source>
</evidence>
<evidence type="ECO:0000313" key="4">
    <source>
        <dbReference type="Proteomes" id="UP001341281"/>
    </source>
</evidence>
<sequence length="127" mass="14759">MRRAGHEPTREEFTQAFRAHYIPDSLMERKKREFRELKQGNKTVMQYVRLSFTFHDVAYDPRRAARLLNGLDPTLRTHLGRRYRSFTDLVDTALDMENRPRVANEDRGASAKPTHPPPGPPEAKVSL</sequence>